<reference evidence="2" key="1">
    <citation type="submission" date="2021-03" db="EMBL/GenBank/DDBJ databases">
        <title>Chromosome level genome of the anhydrobiotic midge Polypedilum vanderplanki.</title>
        <authorList>
            <person name="Yoshida Y."/>
            <person name="Kikawada T."/>
            <person name="Gusev O."/>
        </authorList>
    </citation>
    <scope>NUCLEOTIDE SEQUENCE</scope>
    <source>
        <strain evidence="2">NIAS01</strain>
        <tissue evidence="2">Whole body or cell culture</tissue>
    </source>
</reference>
<dbReference type="Proteomes" id="UP001107558">
    <property type="component" value="Chromosome 3"/>
</dbReference>
<organism evidence="2 3">
    <name type="scientific">Polypedilum vanderplanki</name>
    <name type="common">Sleeping chironomid midge</name>
    <dbReference type="NCBI Taxonomy" id="319348"/>
    <lineage>
        <taxon>Eukaryota</taxon>
        <taxon>Metazoa</taxon>
        <taxon>Ecdysozoa</taxon>
        <taxon>Arthropoda</taxon>
        <taxon>Hexapoda</taxon>
        <taxon>Insecta</taxon>
        <taxon>Pterygota</taxon>
        <taxon>Neoptera</taxon>
        <taxon>Endopterygota</taxon>
        <taxon>Diptera</taxon>
        <taxon>Nematocera</taxon>
        <taxon>Chironomoidea</taxon>
        <taxon>Chironomidae</taxon>
        <taxon>Chironominae</taxon>
        <taxon>Polypedilum</taxon>
        <taxon>Polypedilum</taxon>
    </lineage>
</organism>
<evidence type="ECO:0000256" key="1">
    <source>
        <dbReference type="SAM" id="MobiDB-lite"/>
    </source>
</evidence>
<dbReference type="Gene3D" id="1.25.40.20">
    <property type="entry name" value="Ankyrin repeat-containing domain"/>
    <property type="match status" value="1"/>
</dbReference>
<dbReference type="GO" id="GO:0005819">
    <property type="term" value="C:spindle"/>
    <property type="evidence" value="ECO:0007669"/>
    <property type="project" value="TreeGrafter"/>
</dbReference>
<feature type="compositionally biased region" description="Basic and acidic residues" evidence="1">
    <location>
        <begin position="202"/>
        <end position="219"/>
    </location>
</feature>
<gene>
    <name evidence="2" type="ORF">PVAND_002529</name>
</gene>
<protein>
    <recommendedName>
        <fullName evidence="4">Ankyrin repeat and fibronectin type-III domain-containing protein 1</fullName>
    </recommendedName>
</protein>
<dbReference type="PANTHER" id="PTHR21437:SF1">
    <property type="entry name" value="WIDE AWAKE"/>
    <property type="match status" value="1"/>
</dbReference>
<feature type="region of interest" description="Disordered" evidence="1">
    <location>
        <begin position="1083"/>
        <end position="1111"/>
    </location>
</feature>
<evidence type="ECO:0008006" key="4">
    <source>
        <dbReference type="Google" id="ProtNLM"/>
    </source>
</evidence>
<feature type="region of interest" description="Disordered" evidence="1">
    <location>
        <begin position="199"/>
        <end position="220"/>
    </location>
</feature>
<accession>A0A9J6BSU7</accession>
<keyword evidence="3" id="KW-1185">Reference proteome</keyword>
<dbReference type="InterPro" id="IPR002110">
    <property type="entry name" value="Ankyrin_rpt"/>
</dbReference>
<evidence type="ECO:0000313" key="2">
    <source>
        <dbReference type="EMBL" id="KAG5672398.1"/>
    </source>
</evidence>
<proteinExistence type="predicted"/>
<dbReference type="GO" id="GO:0000132">
    <property type="term" value="P:establishment of mitotic spindle orientation"/>
    <property type="evidence" value="ECO:0007669"/>
    <property type="project" value="TreeGrafter"/>
</dbReference>
<dbReference type="InterPro" id="IPR036116">
    <property type="entry name" value="FN3_sf"/>
</dbReference>
<dbReference type="AlphaFoldDB" id="A0A9J6BSU7"/>
<name>A0A9J6BSU7_POLVA</name>
<comment type="caution">
    <text evidence="2">The sequence shown here is derived from an EMBL/GenBank/DDBJ whole genome shotgun (WGS) entry which is preliminary data.</text>
</comment>
<dbReference type="InterPro" id="IPR036770">
    <property type="entry name" value="Ankyrin_rpt-contain_sf"/>
</dbReference>
<dbReference type="SUPFAM" id="SSF49265">
    <property type="entry name" value="Fibronectin type III"/>
    <property type="match status" value="1"/>
</dbReference>
<dbReference type="SUPFAM" id="SSF48403">
    <property type="entry name" value="Ankyrin repeat"/>
    <property type="match status" value="1"/>
</dbReference>
<evidence type="ECO:0000313" key="3">
    <source>
        <dbReference type="Proteomes" id="UP001107558"/>
    </source>
</evidence>
<dbReference type="CDD" id="cd00063">
    <property type="entry name" value="FN3"/>
    <property type="match status" value="1"/>
</dbReference>
<dbReference type="EMBL" id="JADBJN010000003">
    <property type="protein sequence ID" value="KAG5672398.1"/>
    <property type="molecule type" value="Genomic_DNA"/>
</dbReference>
<dbReference type="InterPro" id="IPR003961">
    <property type="entry name" value="FN3_dom"/>
</dbReference>
<dbReference type="GO" id="GO:0061172">
    <property type="term" value="P:regulation of establishment of bipolar cell polarity"/>
    <property type="evidence" value="ECO:0007669"/>
    <property type="project" value="TreeGrafter"/>
</dbReference>
<dbReference type="PANTHER" id="PTHR21437">
    <property type="entry name" value="WIDE AWAKE"/>
    <property type="match status" value="1"/>
</dbReference>
<dbReference type="OrthoDB" id="2428204at2759"/>
<sequence>MDDGNSKKILSIDRAAFLLLRVKKAFKKKRQQRKERNLLLQNLESNNNDIKWRNTPPPLSRSKTLPDLLCQDQDGCIPIFNKDLPTGCKIFPKTPKIALTIEDVPQSECQRRKSSGSSVHSNTSTIEPHIYEFQESERHIEPSSLVIRIPSYSHITNCGVDAVAAPQKFQNSTNSTFYRFTRLLNSKQVPNAATTTVLSAGGDERRTSWDKRGGQEKLPRSSSIDSMVDIVWNSEMTESALPKHLIAHESTNRRESMLSPRRTKQSRGVNSLFSNVEHNMVDKVRSILDNTDIDVNSLNSDGLSALDIAVLMNNGLMAKLLLQHGALPGPQSSSDNLGNYLNSLMYDAELKLHHLAGINENPPLQNFNTRASFSSFIGSTSQSCTGTETERQMGVWERRIRGIKRLITGWEKIQIPDPPISFTIDVIGTNSILLKILEPISECICTKFKVQWSSREDFSIIIGERIITEWSVYQGTMGAHCHINELIQGRRYFFRAYSGNVKGFGTFVYSNPKSIIPSSWRDIENKEQRFHGKTKVLDELLTAVRLCRPEDASEIPESTSQRRIPKKKTSIKQLFSAASKFQRSLRRGIYLTSILFCDDKILVTNEDFLPVIEVDETYPSNLNNDYNWLMKISCTWEDVKLLRTDMEKKAASAIHFRTKLLTAIYQMQSALGITDLGQFYHKPLRDSHGTVVLSCILNVKNPKIFMLNSRWVPLNKLQKKVSVLLEDSTINEILLSGIQEQINYYQASNQKLTRGLYLGFLKMHSSFDTIQVVVPAKTPNVLPHVRIRENSHISAEEWNIIKSKDSNNIKIPLCFESLGSTHPTQAQQNFLESLKLAIIRLFKLLNISSEAALLHRLYDVEVIDLTSDISFLIVCPSAENAIPCGVPGQSDLLLKRTDLICLPLIVHEMIHLKTYQPGIIQKYSRLSCIIEFDMMVANHKHREAFSKKEVQMTKERVSKLQELLNKLNAVWKATRWLMDVVTYARSKESPELDMRTILEFSNTSHTMASSASSHLLELPSAKDNRIKTPTRGSWPGPTSNTNQNNHLIACSVNCLSAEHSKSEQQLPGVQNFTDSGRLSVTSCMNSSRKNSGDSNYYSSGEILPPRQSLAPSKSEETLFGLMKQKKGPSNLHHRKRTTTATNPLSIAQQHIRMSPKKSTLTNVIASSSSTYIESLNQNVQSEQTNSIVTPKLLVSQPSSSIFSKTNILYKRNSKKRLDENAS</sequence>
<dbReference type="InterPro" id="IPR039269">
    <property type="entry name" value="ANKFN1"/>
</dbReference>
<dbReference type="Pfam" id="PF13637">
    <property type="entry name" value="Ank_4"/>
    <property type="match status" value="1"/>
</dbReference>
<feature type="compositionally biased region" description="Polar residues" evidence="1">
    <location>
        <begin position="1083"/>
        <end position="1098"/>
    </location>
</feature>